<accession>A0A8C3GAW9</accession>
<dbReference type="InterPro" id="IPR009244">
    <property type="entry name" value="Mediatior_Med7"/>
</dbReference>
<evidence type="ECO:0000256" key="4">
    <source>
        <dbReference type="ARBA" id="ARBA00023159"/>
    </source>
</evidence>
<keyword evidence="11" id="KW-1185">Reference proteome</keyword>
<organism evidence="10 11">
    <name type="scientific">Cyclopterus lumpus</name>
    <name type="common">Lumpsucker</name>
    <dbReference type="NCBI Taxonomy" id="8103"/>
    <lineage>
        <taxon>Eukaryota</taxon>
        <taxon>Metazoa</taxon>
        <taxon>Chordata</taxon>
        <taxon>Craniata</taxon>
        <taxon>Vertebrata</taxon>
        <taxon>Euteleostomi</taxon>
        <taxon>Actinopterygii</taxon>
        <taxon>Neopterygii</taxon>
        <taxon>Teleostei</taxon>
        <taxon>Neoteleostei</taxon>
        <taxon>Acanthomorphata</taxon>
        <taxon>Eupercaria</taxon>
        <taxon>Perciformes</taxon>
        <taxon>Cottioidei</taxon>
        <taxon>Cottales</taxon>
        <taxon>Cyclopteridae</taxon>
        <taxon>Cyclopterus</taxon>
    </lineage>
</organism>
<keyword evidence="3 8" id="KW-0805">Transcription regulation</keyword>
<evidence type="ECO:0000256" key="9">
    <source>
        <dbReference type="SAM" id="MobiDB-lite"/>
    </source>
</evidence>
<comment type="similarity">
    <text evidence="2 8">Belongs to the Mediator complex subunit 7 family.</text>
</comment>
<comment type="subcellular location">
    <subcellularLocation>
        <location evidence="1 8">Nucleus</location>
    </subcellularLocation>
</comment>
<dbReference type="SUPFAM" id="SSF140718">
    <property type="entry name" value="Mediator hinge subcomplex-like"/>
    <property type="match status" value="1"/>
</dbReference>
<dbReference type="GO" id="GO:0006357">
    <property type="term" value="P:regulation of transcription by RNA polymerase II"/>
    <property type="evidence" value="ECO:0007669"/>
    <property type="project" value="InterPro"/>
</dbReference>
<evidence type="ECO:0000256" key="5">
    <source>
        <dbReference type="ARBA" id="ARBA00023163"/>
    </source>
</evidence>
<dbReference type="PANTHER" id="PTHR15498">
    <property type="entry name" value="T-CELL IMMUNOGLOBULIN AND MUCIN DOMAIN CONTAINING TIM"/>
    <property type="match status" value="1"/>
</dbReference>
<dbReference type="InterPro" id="IPR051669">
    <property type="entry name" value="Immune_Mod/Transcr_Coactivator"/>
</dbReference>
<keyword evidence="5 8" id="KW-0804">Transcription</keyword>
<dbReference type="GO" id="GO:0003712">
    <property type="term" value="F:transcription coregulator activity"/>
    <property type="evidence" value="ECO:0007669"/>
    <property type="project" value="InterPro"/>
</dbReference>
<evidence type="ECO:0000256" key="6">
    <source>
        <dbReference type="ARBA" id="ARBA00023242"/>
    </source>
</evidence>
<proteinExistence type="inferred from homology"/>
<comment type="subunit">
    <text evidence="8">Component of the Mediator complex.</text>
</comment>
<keyword evidence="4 8" id="KW-0010">Activator</keyword>
<dbReference type="PANTHER" id="PTHR15498:SF72">
    <property type="entry name" value="MEDIATOR OF RNA POLYMERASE II TRANSCRIPTION SUBUNIT 7"/>
    <property type="match status" value="1"/>
</dbReference>
<reference evidence="10" key="2">
    <citation type="submission" date="2025-09" db="UniProtKB">
        <authorList>
            <consortium name="Ensembl"/>
        </authorList>
    </citation>
    <scope>IDENTIFICATION</scope>
</reference>
<evidence type="ECO:0000256" key="2">
    <source>
        <dbReference type="ARBA" id="ARBA00009994"/>
    </source>
</evidence>
<dbReference type="InterPro" id="IPR044888">
    <property type="entry name" value="Mediatior_Med7_sf"/>
</dbReference>
<evidence type="ECO:0000256" key="8">
    <source>
        <dbReference type="RuleBase" id="RU364060"/>
    </source>
</evidence>
<evidence type="ECO:0000256" key="3">
    <source>
        <dbReference type="ARBA" id="ARBA00023015"/>
    </source>
</evidence>
<evidence type="ECO:0000256" key="7">
    <source>
        <dbReference type="ARBA" id="ARBA00025687"/>
    </source>
</evidence>
<name>A0A8C3GAW9_CYCLU</name>
<dbReference type="GeneTree" id="ENSGT00940000165241"/>
<reference evidence="10" key="1">
    <citation type="submission" date="2025-08" db="UniProtKB">
        <authorList>
            <consortium name="Ensembl"/>
        </authorList>
    </citation>
    <scope>IDENTIFICATION</scope>
</reference>
<feature type="compositionally biased region" description="Low complexity" evidence="9">
    <location>
        <begin position="224"/>
        <end position="242"/>
    </location>
</feature>
<evidence type="ECO:0000313" key="11">
    <source>
        <dbReference type="Proteomes" id="UP000694565"/>
    </source>
</evidence>
<dbReference type="InterPro" id="IPR037212">
    <property type="entry name" value="Med7/Med21-like"/>
</dbReference>
<dbReference type="Proteomes" id="UP000694565">
    <property type="component" value="Unplaced"/>
</dbReference>
<dbReference type="Gene3D" id="6.10.140.200">
    <property type="match status" value="1"/>
</dbReference>
<dbReference type="Pfam" id="PF05983">
    <property type="entry name" value="Med7"/>
    <property type="match status" value="1"/>
</dbReference>
<dbReference type="GO" id="GO:0016592">
    <property type="term" value="C:mediator complex"/>
    <property type="evidence" value="ECO:0007669"/>
    <property type="project" value="InterPro"/>
</dbReference>
<evidence type="ECO:0000313" key="10">
    <source>
        <dbReference type="Ensembl" id="ENSCLMP00005046966.1"/>
    </source>
</evidence>
<protein>
    <recommendedName>
        <fullName evidence="8">Mediator of RNA polymerase II transcription subunit 7</fullName>
    </recommendedName>
</protein>
<sequence length="290" mass="32669">MIVFSFSSTSGPVCTTSSNLLRDQRRPESCFHLEVSIMGEPQQVSALPPPPMQYIKEYTDENIRKGLAPKPPPPIKDSYMMFGNQFQCDELIIRPLESQGIERLHPMQFDHKRELKKLNMSILVNFLDLLDILIKSPGSIKREEKLEDLKLLFVHMHHLINEYRPHQARETLRVMMEVQKRQRLETAERFQKHLERVVEMIQGCLASLPDDLPQMEGPDSVSDGPRSVSAGAGVGSSGPAPRLKTEPMDVEEAGASCMAAGHQDKNIPTLKKGKMLDKDAAMCNIIDEIA</sequence>
<feature type="region of interest" description="Disordered" evidence="9">
    <location>
        <begin position="212"/>
        <end position="246"/>
    </location>
</feature>
<dbReference type="AlphaFoldDB" id="A0A8C3GAW9"/>
<dbReference type="Ensembl" id="ENSCLMT00005048582.1">
    <property type="protein sequence ID" value="ENSCLMP00005046966.1"/>
    <property type="gene ID" value="ENSCLMG00005021568.1"/>
</dbReference>
<keyword evidence="6 8" id="KW-0539">Nucleus</keyword>
<evidence type="ECO:0000256" key="1">
    <source>
        <dbReference type="ARBA" id="ARBA00004123"/>
    </source>
</evidence>
<comment type="function">
    <text evidence="7">Component of the Mediator complex, a coactivator involved in the regulated transcription of nearly all RNA polymerase II-dependent genes. Mediator functions as a bridge to convey information from gene-specific regulatory proteins to the basal RNA polymerase II transcription machinery. Mediator is recruited to promoters by direct interactions with regulatory proteins and serves as a scaffold for the assembly of a functional preinitiation complex with RNA polymerase II and the general transcription factors.</text>
</comment>